<dbReference type="Gene3D" id="3.10.105.10">
    <property type="entry name" value="Dipeptide-binding Protein, Domain 3"/>
    <property type="match status" value="1"/>
</dbReference>
<evidence type="ECO:0000313" key="3">
    <source>
        <dbReference type="EMBL" id="QNQ90429.1"/>
    </source>
</evidence>
<dbReference type="GO" id="GO:1904680">
    <property type="term" value="F:peptide transmembrane transporter activity"/>
    <property type="evidence" value="ECO:0007669"/>
    <property type="project" value="TreeGrafter"/>
</dbReference>
<dbReference type="GO" id="GO:0043190">
    <property type="term" value="C:ATP-binding cassette (ABC) transporter complex"/>
    <property type="evidence" value="ECO:0007669"/>
    <property type="project" value="InterPro"/>
</dbReference>
<dbReference type="GO" id="GO:0015833">
    <property type="term" value="P:peptide transport"/>
    <property type="evidence" value="ECO:0007669"/>
    <property type="project" value="TreeGrafter"/>
</dbReference>
<dbReference type="Pfam" id="PF00496">
    <property type="entry name" value="SBP_bac_5"/>
    <property type="match status" value="1"/>
</dbReference>
<protein>
    <submittedName>
        <fullName evidence="3">ABC transporter family substrate-binding protein</fullName>
    </submittedName>
</protein>
<dbReference type="Gene3D" id="3.40.190.10">
    <property type="entry name" value="Periplasmic binding protein-like II"/>
    <property type="match status" value="1"/>
</dbReference>
<feature type="chain" id="PRO_5038754510" evidence="1">
    <location>
        <begin position="23"/>
        <end position="560"/>
    </location>
</feature>
<evidence type="ECO:0000313" key="4">
    <source>
        <dbReference type="Proteomes" id="UP000516320"/>
    </source>
</evidence>
<dbReference type="CDD" id="cd08501">
    <property type="entry name" value="PBP2_Lpqw"/>
    <property type="match status" value="1"/>
</dbReference>
<dbReference type="PIRSF" id="PIRSF002741">
    <property type="entry name" value="MppA"/>
    <property type="match status" value="1"/>
</dbReference>
<dbReference type="InterPro" id="IPR039424">
    <property type="entry name" value="SBP_5"/>
</dbReference>
<feature type="signal peptide" evidence="1">
    <location>
        <begin position="1"/>
        <end position="22"/>
    </location>
</feature>
<evidence type="ECO:0000259" key="2">
    <source>
        <dbReference type="Pfam" id="PF00496"/>
    </source>
</evidence>
<dbReference type="PANTHER" id="PTHR30290:SF65">
    <property type="entry name" value="MONOACYL PHOSPHATIDYLINOSITOL TETRAMANNOSIDE-BINDING PROTEIN LPQW-RELATED"/>
    <property type="match status" value="1"/>
</dbReference>
<dbReference type="InterPro" id="IPR000914">
    <property type="entry name" value="SBP_5_dom"/>
</dbReference>
<dbReference type="KEGG" id="cpoy:GP475_07120"/>
<dbReference type="InterPro" id="IPR030678">
    <property type="entry name" value="Peptide/Ni-bd"/>
</dbReference>
<dbReference type="Gene3D" id="3.90.76.10">
    <property type="entry name" value="Dipeptide-binding Protein, Domain 1"/>
    <property type="match status" value="1"/>
</dbReference>
<accession>A0A7H0SPF4</accession>
<dbReference type="AlphaFoldDB" id="A0A7H0SPF4"/>
<dbReference type="PANTHER" id="PTHR30290">
    <property type="entry name" value="PERIPLASMIC BINDING COMPONENT OF ABC TRANSPORTER"/>
    <property type="match status" value="1"/>
</dbReference>
<dbReference type="Proteomes" id="UP000516320">
    <property type="component" value="Chromosome"/>
</dbReference>
<evidence type="ECO:0000256" key="1">
    <source>
        <dbReference type="SAM" id="SignalP"/>
    </source>
</evidence>
<dbReference type="PROSITE" id="PS51257">
    <property type="entry name" value="PROKAR_LIPOPROTEIN"/>
    <property type="match status" value="1"/>
</dbReference>
<reference evidence="3 4" key="1">
    <citation type="submission" date="2019-12" db="EMBL/GenBank/DDBJ databases">
        <title>Corynebacterium sp. nov., isolated from feces of the Anser Albifrons in China.</title>
        <authorList>
            <person name="Liu Q."/>
        </authorList>
    </citation>
    <scope>NUCLEOTIDE SEQUENCE [LARGE SCALE GENOMIC DNA]</scope>
    <source>
        <strain evidence="3 4">4H37-19</strain>
    </source>
</reference>
<sequence>MRKSLKASVVALMAVAGLSLSACGGGGNQGGDSGEAISHDQVADYAQTSRDQVKDGGELNLPIVELSEQQLPFNADGTAYSTTIWSLYNPQLALFSPDGKYTPNDDYLTKVEDKTENGKTVVTYTIRDEAKYNDGTPIDWKAFENTWRFNNGEMKDVVPNSTDGYKLIESVKAGANDKQAVVTFKQAYPWWMGLFDKLLPPQVNSADLFNNGYLKKTHPEWGAGPYKLESADFNTSTVTFVRNDKWWGEPAKLDRIVYRGMEDSASINAFRAGEIDAVTAGTKDRLETVRGMGDKAEIRIGKVPFSSLLTLNSQAGPLKDDKVREAVMSAIDRSKLAEIRFNGLNYSEELPGSFTLYSVQDGYEDNFGKVVSYDVDKAKSLLDEAGWKEGADGIRTKDGQPLVLRYTLLGDSPLFKGIAAAQQQMLREVGIDMQINERPSSDFSKVSKERDFDLFPMGFSSTDPYGVAYFDQTYNSKSELNKSGTGSPEFDKKIEELTKISDPDEQIKKANELEQDAFKFHGIMPLFNGPQIVAVKPGLVNYGPKMFGIIKVQDIGWKAD</sequence>
<proteinExistence type="predicted"/>
<name>A0A7H0SPF4_9CORY</name>
<keyword evidence="4" id="KW-1185">Reference proteome</keyword>
<organism evidence="3 4">
    <name type="scientific">Corynebacterium poyangense</name>
    <dbReference type="NCBI Taxonomy" id="2684405"/>
    <lineage>
        <taxon>Bacteria</taxon>
        <taxon>Bacillati</taxon>
        <taxon>Actinomycetota</taxon>
        <taxon>Actinomycetes</taxon>
        <taxon>Mycobacteriales</taxon>
        <taxon>Corynebacteriaceae</taxon>
        <taxon>Corynebacterium</taxon>
    </lineage>
</organism>
<keyword evidence="1" id="KW-0732">Signal</keyword>
<dbReference type="RefSeq" id="WP_187973745.1">
    <property type="nucleotide sequence ID" value="NZ_CP046884.1"/>
</dbReference>
<dbReference type="EMBL" id="CP046884">
    <property type="protein sequence ID" value="QNQ90429.1"/>
    <property type="molecule type" value="Genomic_DNA"/>
</dbReference>
<feature type="domain" description="Solute-binding protein family 5" evidence="2">
    <location>
        <begin position="114"/>
        <end position="477"/>
    </location>
</feature>
<dbReference type="SUPFAM" id="SSF53850">
    <property type="entry name" value="Periplasmic binding protein-like II"/>
    <property type="match status" value="1"/>
</dbReference>
<gene>
    <name evidence="3" type="ORF">GP475_07120</name>
</gene>
<dbReference type="GO" id="GO:0042597">
    <property type="term" value="C:periplasmic space"/>
    <property type="evidence" value="ECO:0007669"/>
    <property type="project" value="UniProtKB-ARBA"/>
</dbReference>